<protein>
    <submittedName>
        <fullName evidence="1">Uncharacterized protein</fullName>
    </submittedName>
</protein>
<evidence type="ECO:0000313" key="1">
    <source>
        <dbReference type="EMBL" id="KAF3285342.1"/>
    </source>
</evidence>
<sequence>MQINPVNGIQATESHARTVMTATPASAPELCFGLLVPQKQEGTNALATSRTIWAGWLIRLSDGYHGSISLIGLSLMRTG</sequence>
<dbReference type="Proteomes" id="UP000474640">
    <property type="component" value="Unassembled WGS sequence"/>
</dbReference>
<dbReference type="AlphaFoldDB" id="A0A7C8VK92"/>
<proteinExistence type="predicted"/>
<evidence type="ECO:0000313" key="2">
    <source>
        <dbReference type="Proteomes" id="UP000474640"/>
    </source>
</evidence>
<dbReference type="EMBL" id="JAABOJ010000007">
    <property type="protein sequence ID" value="KAF3285342.1"/>
    <property type="molecule type" value="Genomic_DNA"/>
</dbReference>
<name>A0A7C8VK92_ORBOL</name>
<gene>
    <name evidence="1" type="ORF">TWF970_010409</name>
</gene>
<reference evidence="1 2" key="1">
    <citation type="submission" date="2020-01" db="EMBL/GenBank/DDBJ databases">
        <authorList>
            <person name="Palmer J.M."/>
        </authorList>
    </citation>
    <scope>NUCLEOTIDE SEQUENCE [LARGE SCALE GENOMIC DNA]</scope>
    <source>
        <strain evidence="1 2">TWF970</strain>
    </source>
</reference>
<organism evidence="1 2">
    <name type="scientific">Orbilia oligospora</name>
    <name type="common">Nematode-trapping fungus</name>
    <name type="synonym">Arthrobotrys oligospora</name>
    <dbReference type="NCBI Taxonomy" id="2813651"/>
    <lineage>
        <taxon>Eukaryota</taxon>
        <taxon>Fungi</taxon>
        <taxon>Dikarya</taxon>
        <taxon>Ascomycota</taxon>
        <taxon>Pezizomycotina</taxon>
        <taxon>Orbiliomycetes</taxon>
        <taxon>Orbiliales</taxon>
        <taxon>Orbiliaceae</taxon>
        <taxon>Orbilia</taxon>
    </lineage>
</organism>
<accession>A0A7C8VK92</accession>
<comment type="caution">
    <text evidence="1">The sequence shown here is derived from an EMBL/GenBank/DDBJ whole genome shotgun (WGS) entry which is preliminary data.</text>
</comment>